<evidence type="ECO:0000313" key="3">
    <source>
        <dbReference type="Proteomes" id="UP001589844"/>
    </source>
</evidence>
<sequence length="189" mass="20111">MLKTQRKQNGTSLIEIMVSIVVIAIGLLGLASMQMNALKFQKTASQRSEAVQAAYDLGDRMRANFVYTLPELFAGERAANEAKYTSVGNYVTKQAATYSPASNCTLAPPAVACDTNQIAAYDLAEWQRGLQRRLAGGAGYAVPVAGAAVSTFDITVMWQEPTLNAVDATCPAAVAAPVGIRCFTVRLTV</sequence>
<organism evidence="2 3">
    <name type="scientific">Undibacterium danionis</name>
    <dbReference type="NCBI Taxonomy" id="1812100"/>
    <lineage>
        <taxon>Bacteria</taxon>
        <taxon>Pseudomonadati</taxon>
        <taxon>Pseudomonadota</taxon>
        <taxon>Betaproteobacteria</taxon>
        <taxon>Burkholderiales</taxon>
        <taxon>Oxalobacteraceae</taxon>
        <taxon>Undibacterium</taxon>
    </lineage>
</organism>
<dbReference type="Pfam" id="PF07963">
    <property type="entry name" value="N_methyl"/>
    <property type="match status" value="1"/>
</dbReference>
<keyword evidence="1" id="KW-1133">Transmembrane helix</keyword>
<dbReference type="NCBIfam" id="TIGR02523">
    <property type="entry name" value="type_IV_pilV"/>
    <property type="match status" value="1"/>
</dbReference>
<keyword evidence="3" id="KW-1185">Reference proteome</keyword>
<proteinExistence type="predicted"/>
<protein>
    <submittedName>
        <fullName evidence="2">Type IV pilus modification protein PilV</fullName>
    </submittedName>
</protein>
<dbReference type="Proteomes" id="UP001589844">
    <property type="component" value="Unassembled WGS sequence"/>
</dbReference>
<dbReference type="InterPro" id="IPR013362">
    <property type="entry name" value="Pilus_4_PilV"/>
</dbReference>
<gene>
    <name evidence="2" type="primary">pilV</name>
    <name evidence="2" type="ORF">ACFFJH_18960</name>
</gene>
<name>A0ABV6IJ96_9BURK</name>
<keyword evidence="1" id="KW-0472">Membrane</keyword>
<keyword evidence="1" id="KW-0812">Transmembrane</keyword>
<comment type="caution">
    <text evidence="2">The sequence shown here is derived from an EMBL/GenBank/DDBJ whole genome shotgun (WGS) entry which is preliminary data.</text>
</comment>
<accession>A0ABV6IJ96</accession>
<dbReference type="RefSeq" id="WP_390214624.1">
    <property type="nucleotide sequence ID" value="NZ_JBHLXJ010000035.1"/>
</dbReference>
<reference evidence="2 3" key="1">
    <citation type="submission" date="2024-09" db="EMBL/GenBank/DDBJ databases">
        <authorList>
            <person name="Sun Q."/>
            <person name="Mori K."/>
        </authorList>
    </citation>
    <scope>NUCLEOTIDE SEQUENCE [LARGE SCALE GENOMIC DNA]</scope>
    <source>
        <strain evidence="2 3">CCM 8677</strain>
    </source>
</reference>
<evidence type="ECO:0000313" key="2">
    <source>
        <dbReference type="EMBL" id="MFC0351906.1"/>
    </source>
</evidence>
<dbReference type="EMBL" id="JBHLXJ010000035">
    <property type="protein sequence ID" value="MFC0351906.1"/>
    <property type="molecule type" value="Genomic_DNA"/>
</dbReference>
<dbReference type="NCBIfam" id="TIGR02532">
    <property type="entry name" value="IV_pilin_GFxxxE"/>
    <property type="match status" value="1"/>
</dbReference>
<dbReference type="InterPro" id="IPR012902">
    <property type="entry name" value="N_methyl_site"/>
</dbReference>
<evidence type="ECO:0000256" key="1">
    <source>
        <dbReference type="SAM" id="Phobius"/>
    </source>
</evidence>
<feature type="transmembrane region" description="Helical" evidence="1">
    <location>
        <begin position="12"/>
        <end position="33"/>
    </location>
</feature>